<dbReference type="SUPFAM" id="SSF53901">
    <property type="entry name" value="Thiolase-like"/>
    <property type="match status" value="4"/>
</dbReference>
<organism evidence="11">
    <name type="scientific">Micromonospora chalcea</name>
    <dbReference type="NCBI Taxonomy" id="1874"/>
    <lineage>
        <taxon>Bacteria</taxon>
        <taxon>Bacillati</taxon>
        <taxon>Actinomycetota</taxon>
        <taxon>Actinomycetes</taxon>
        <taxon>Micromonosporales</taxon>
        <taxon>Micromonosporaceae</taxon>
        <taxon>Micromonospora</taxon>
    </lineage>
</organism>
<dbReference type="Gene3D" id="3.30.70.3290">
    <property type="match status" value="4"/>
</dbReference>
<dbReference type="InterPro" id="IPR020841">
    <property type="entry name" value="PKS_Beta-ketoAc_synthase_dom"/>
</dbReference>
<protein>
    <submittedName>
        <fullName evidence="11">Putative type I polyketide synthase</fullName>
    </submittedName>
</protein>
<dbReference type="SMART" id="SM00822">
    <property type="entry name" value="PKS_KR"/>
    <property type="match status" value="3"/>
</dbReference>
<feature type="domain" description="PKS/mFAS DH" evidence="10">
    <location>
        <begin position="5404"/>
        <end position="5675"/>
    </location>
</feature>
<dbReference type="Gene3D" id="1.10.1200.10">
    <property type="entry name" value="ACP-like"/>
    <property type="match status" value="4"/>
</dbReference>
<dbReference type="PANTHER" id="PTHR43775:SF51">
    <property type="entry name" value="INACTIVE PHENOLPHTHIOCEROL SYNTHESIS POLYKETIDE SYNTHASE TYPE I PKS1-RELATED"/>
    <property type="match status" value="1"/>
</dbReference>
<feature type="region of interest" description="Disordered" evidence="7">
    <location>
        <begin position="5848"/>
        <end position="5869"/>
    </location>
</feature>
<dbReference type="SMART" id="SM00826">
    <property type="entry name" value="PKS_DH"/>
    <property type="match status" value="3"/>
</dbReference>
<feature type="active site" description="Proton donor; for dehydratase activity" evidence="6">
    <location>
        <position position="3866"/>
    </location>
</feature>
<dbReference type="Gene3D" id="3.40.47.10">
    <property type="match status" value="4"/>
</dbReference>
<dbReference type="InterPro" id="IPR014031">
    <property type="entry name" value="Ketoacyl_synth_C"/>
</dbReference>
<evidence type="ECO:0000256" key="1">
    <source>
        <dbReference type="ARBA" id="ARBA00022450"/>
    </source>
</evidence>
<dbReference type="InterPro" id="IPR016039">
    <property type="entry name" value="Thiolase-like"/>
</dbReference>
<dbReference type="CDD" id="cd08956">
    <property type="entry name" value="KR_3_FAS_SDR_x"/>
    <property type="match status" value="3"/>
</dbReference>
<dbReference type="SUPFAM" id="SSF52151">
    <property type="entry name" value="FabD/lysophospholipase-like"/>
    <property type="match status" value="4"/>
</dbReference>
<dbReference type="InterPro" id="IPR014030">
    <property type="entry name" value="Ketoacyl_synth_N"/>
</dbReference>
<dbReference type="Gene3D" id="3.40.50.720">
    <property type="entry name" value="NAD(P)-binding Rossmann-like Domain"/>
    <property type="match status" value="3"/>
</dbReference>
<dbReference type="InterPro" id="IPR049552">
    <property type="entry name" value="PKS_DH_N"/>
</dbReference>
<feature type="region of interest" description="N-terminal hotdog fold" evidence="6">
    <location>
        <begin position="1910"/>
        <end position="2031"/>
    </location>
</feature>
<dbReference type="InterPro" id="IPR042104">
    <property type="entry name" value="PKS_dehydratase_sf"/>
</dbReference>
<dbReference type="SUPFAM" id="SSF51735">
    <property type="entry name" value="NAD(P)-binding Rossmann-fold domains"/>
    <property type="match status" value="6"/>
</dbReference>
<keyword evidence="5" id="KW-0012">Acyltransferase</keyword>
<feature type="domain" description="PKS/mFAS DH" evidence="10">
    <location>
        <begin position="1910"/>
        <end position="2190"/>
    </location>
</feature>
<feature type="active site" description="Proton acceptor; for dehydratase activity" evidence="6">
    <location>
        <position position="5436"/>
    </location>
</feature>
<dbReference type="Pfam" id="PF00698">
    <property type="entry name" value="Acyl_transf_1"/>
    <property type="match status" value="4"/>
</dbReference>
<dbReference type="GO" id="GO:0006633">
    <property type="term" value="P:fatty acid biosynthetic process"/>
    <property type="evidence" value="ECO:0007669"/>
    <property type="project" value="InterPro"/>
</dbReference>
<keyword evidence="1" id="KW-0596">Phosphopantetheine</keyword>
<evidence type="ECO:0000256" key="3">
    <source>
        <dbReference type="ARBA" id="ARBA00022679"/>
    </source>
</evidence>
<dbReference type="FunFam" id="3.40.47.10:FF:000019">
    <property type="entry name" value="Polyketide synthase type I"/>
    <property type="match status" value="3"/>
</dbReference>
<dbReference type="InterPro" id="IPR055123">
    <property type="entry name" value="SpnB-like_Rossmann"/>
</dbReference>
<dbReference type="SMART" id="SM00825">
    <property type="entry name" value="PKS_KS"/>
    <property type="match status" value="4"/>
</dbReference>
<reference evidence="11" key="1">
    <citation type="journal article" date="2008" name="J. Bacteriol.">
        <title>Cloning and characterization of the tetrocarcin A gene cluster from Micromonospora chalcea NRRL 11289 reveals a highly conserved strategy for tetronate biosynthesis in spirotetronate antibiotics.</title>
        <authorList>
            <person name="Fang J."/>
            <person name="Zhang Y."/>
            <person name="Huang L."/>
            <person name="Jia X."/>
            <person name="Zhang Q."/>
            <person name="Zhang X."/>
            <person name="Tang G."/>
            <person name="Liu W."/>
        </authorList>
    </citation>
    <scope>NUCLEOTIDE SEQUENCE</scope>
    <source>
        <strain evidence="11">KY11091</strain>
    </source>
</reference>
<feature type="domain" description="Carrier" evidence="8">
    <location>
        <begin position="6151"/>
        <end position="6226"/>
    </location>
</feature>
<dbReference type="GO" id="GO:0031177">
    <property type="term" value="F:phosphopantetheine binding"/>
    <property type="evidence" value="ECO:0007669"/>
    <property type="project" value="InterPro"/>
</dbReference>
<dbReference type="PANTHER" id="PTHR43775">
    <property type="entry name" value="FATTY ACID SYNTHASE"/>
    <property type="match status" value="1"/>
</dbReference>
<sequence length="6305" mass="666490">MNDHATVPARPLPEPDDAIAVVGLSCRLPQAPDPAAFWRLLAEGRSAVTATPPDRWPDAGADNPGLRHGGFLDDVDRFDPAFFGISPREAAGMDPQQRLMLELAWEALEDAMIVPASLAGGPVGVFVGAIGDDYAALLQRSGPDAVDQHSLTGTRRGIIANRISYTLGLRGPSLTVDAAQASALVAVHLAAESIRSGESTLALAGGVNLNVATASAVETERFGALSPDGRCYTFDSRANGYVRGEGGGFVVLKRLATALADGDEIYCLVRGTAVNNDGATAGLTVPSVDAQREVMLRAHERTGLTPGAVQYVELHGTGTRVGDPVEAASVGAALGTARAGSPLLVGSAKTNVGHLEGAAGIVGLLKAALSVKHRLLPASLNFAEPNPDIDTAALNLEVNTTLRPWPRADEPLVAGVNSFGMGGTNCHVVVSEPPTATDRAAPAVPAAPPVVPWVVSGRGGAALRAQAAALLAGVEEQPDLDPVDVGWSLLTTRSAFADRAVVLASDREGLLRGLAKVAGGEGGPGVVTGRVAAARGKTVFVFPGHGTQYPHMGLDLYTTNPTFAHHLHACDTALQPHTGWSLLDVLHQKPHAPDLDRVDVVQPAIFAITVALARTWQHHGIHPDAVIGHSQGEIAAAHIAGALTLDDAAKIITHRGLTAHTLTGTGGMAAIPLPPDTVTTHLQHHPTLHIAAHNSPHNTVITGDLETLHTLTTHYHQQGIQARPIPIGYASHSPHIETLKDHLLTALADITPTTPTIPFHSTTHPHTTPTLNNHYWYDNLRQPVQLHTTITHLLHTGHTHYIETSPHPVLTTPIQHTIDTTTTKATTIPTLHRNRPGWSSFLANLAAVHADGGSVDWAPIFADQQPRRVPLPTYRFQRSRHWLASRTPQRQLPGPEAAGPQAAEPPAAPAAARVPDSASPAARRRAVLERVRADVAVVLGHSSAADLDVGRPFKDLGFDSPLMVELRDRVVASTGLTLPVAALFSHPTPEALAEHLCDRLAASSASAATAAADTRADDATDDPIAIVGMACRFPGGVRSPEHLWRLVETGTDAISDFPDNRGWDLDTLFDPEAASGTSSVRRGGFLLDADLFDPAFFGISPREAQAMDPQQRVLLEVSWEALERAGLDPLSLRNSRTGVFVGAMSQEYGPRLAEGARELEGFLLTGTTASVASGRIAYTLGLQGPTLTVDTACSSSLVALHLAARALRAGECGLAIAGGVTVMSAPGIFVEFSRQQGLSPTGRCRAFADAADGTAWSEGAGMVVLERLSDARRNGHRVLALVRGSAVNSDGTSNGLTAPNGASQQQVIRQALADAGLRPVDVDVVEAHGTGTRLGDPIEAQAILDTYGHGRPDDAPLWLGSLKSNIGHAQAAAGVGGLIKMVLALRHESLPRTLHVDRPTRQVDWSAGTVRLLTEERPWPRATVRRAAVSSFGISGTNAHLVLEQAPDPAEPAGTGDDQPVDLPWLVSGHDEQGLRAQADRLSRFLDTVSDDLIGDVGRALATTRPAFARRAVVSGVDRAALRAGLDALAQGEPAAHVQVGTARERGKIVFVFPGQGSQWAGMAAELMRTSTVFREELLACADALQPYLDWSLRDVLSGREGAPRLDRSDVVQCATFAVVAALAALWRSMGVEPDAVMGHSQGEIAAAYVAGALTLPDAARVVALRGRALLSVAHTGGLVSVARSRADVDELIGRWPGRLSVAALNSPVSTIVAGDLDALGELLAECAATGVWARRVPIDYASHSAHVDPLRDELAEVLAPVTPHEPRIPFRSTVEGVRGGPLRTDAEYWYHNMRNRVEFAPTIRELVAEGFGTFIEVSPHPVLTTAVEQTLEAEGAGHAVVTESLRRDDGGWARFASSLGRVHVHGVPVDWSAAFAGRPARPVDLPTSSFRRQRYWIESGRRGANTLGHPFLGTVTELAVGDGHVLSGTLSRAAHPWLGDHAIQGTVLLPGTALLELAVRAGRELGCASAEELTLESPLPVPEDGGVQLQIVVDAADASGRRPLRLFSRGDETGWTRHASGFLSAAAPDQGPAPATAAWPPRRATALDVAALYDALDEHGYQYGPSFRQVQAAWRAGDDLFAEVAVPAELLAEGSRFVFHPALLDAALHPLVATGLLGEDDGRILLPFGWTGFTVTGLPGDAGVAERVRVRLVPAGSGGVDLTVTDDTGTLVLATGSLTLRPVATDRLLPVRQVRHLYRVDWEPLPTGVPESARWAVLGDAALGVARAGGVTAAAYPDLTALSTAVDGGDPRPDLVLVDPVADAVGEGDDGAPDASAHLFAGRVLALVQDWLADEHLTGARLVVLTRRAMDVGAADDPAPASATVWGLLRSAQTEHPDRLVLLDLDDDETSARSVAAAATSGEPQLAVRAGEVRRPRLVPVAAEAAPPVPGLDGTVPGLDGTDGTVLVTGGTGGLGGLVARHLVGVHGVRHLLLLSRRGGASPGAEALEAELRALGAEVTFAAADAADRASLAGVLATVPADRPLRAVVHLAGALDDGAVVSLTPERIGTVLRSKADSAWHLHELTRDLPLAAFVLFSSVIATVGGAGQANYAAANAFLDALAGHRHAAGLPAVSLAWGLWGDADGMAGGLSEADRARLRRSGVAAMTSGEALALLDAALATDRAVVVPAKLDLASVRAEHEHAAVPALFRRLLPRVGASGTRAAAPASAVLARQLAGLSPQEREETLTALVRVKAAEVLGHDGAHTIEPDRALREQGLDSLTTVELRNRMSAAVGMPLPATVVFEHPTVTALARYLAERLTGTQHVDEVKAVRVDSDEPVAIVGMGCRYPGGIRSPHDLWQLVLNGTDAISEFPTDRGWNLDTLYHPDPDHPGTSYTRHGGFLHDAADFDPDFFGMSPREALATDPQQRLLLETTWETLEHAGIDPTTLRGTHTGVFTGVMYDDYGNRLMQASPDGYEGFLLSGNQTSVASGRVAYALDLAGPALTVDTACSSSLVALHLAVQALRNGECDLALAGGVTVMATPASFVEFSRQRGLASDGRSKSFAASADGVAWSEGVGLLLVERLSDAQRNGHRILAVVRATAVNSDGASNGLTAPSAPAQRRLIRQALATAGLTPADVDAVEAHGTGTKLGDPIEAEALLATYGQDRDQPLWLGSIKSNIGHTQAAAGAAGIIKMIQAIQHGVLPKTLHVDTPTPHVDWTTGNVALLTDTQPWPDQGRPRRAAVSSFGISGTNAHIILEQAPAATEPEQATPTDRSGPLTWTLSAKTPTALRQHARQLLHHLTAHPELSASDVAAALTTRAALPHRAAVVGDTREELTEALAALSAGDSHRRLVEGTEITGKTVFVFPGHGTQYPRMGLDLYTTNPTFAHHLHACDTALQPHTGWSLLDVLHQKPHAPDLDRVDVVQPAIFAITVALARTWQHHGIHPDAVIGHSQGEIAAAHIAGALTLDDAAKIITHRGLTAHTLTGTGGMAAIPLPPDTVTTHLQHHPTLHIAAHNSPHNTVITGDLETLHTLTTHYHQQGIQARPIPIGYASHSPHIETLKDHLLTALADITPTTPTIPFHSTTHPHTTPTLNNHYWYDNLRQPVQLHTTITHLLHTGHTHYIETSPHPVLTTPIQHTIDTTKAVTIPTLHRYQPAPTQLALALAHAHTTGLTPHQPTPTPHTTPHLPTYPFQHHHYWLHPTPDTSSASGQSSTGHPLVASVIELADERGHVLTGQVSTTTHPWLADHAVFGTVLLPGAAMLDMVFRVGIEVGCEHVEELTLHAPLLIEEEAAVQLQVVVDDPDDSGRRTFAVYSRPTGADATTPWTRHADGALASAVPAPMPAAMDQPAAWPPAGATPIDLTGSYEQLGTRGYDYGPAFRGLRAAWRSGDEVFAEVSLPESEQPRAHRFCLHPALLDAALHPVALGLVGEHAAGALPFTWSGVSLHAVEASSVRVRLAPAGPNGVTVAMTDASGAPVAAVDALTLRAVDVTRLRGGVSPLRVDWPVLAMPSVQPAQPWRKGVVVGADPLGLCERFEGLTATDAIPDDASVDIIFLHCGYDGDDGDSLAAAHAVAERTLHQLQQWLTNPHLTHTHLVILTQHAIPTTPHQPINLPTTTTWGLIRTTQTEHPNRITLIDHDHHPTTNHTITTALTTRHPQLAIRNNHLHTPQLTPTTTTAATATAGKPHPTLDPNGTILITGGTGTLATHIAQHLITHHGIKHLLLLTRTGPHTPHAQQLHQHLTNLGAHPTITTCDTTNPHQLATTINNIPPNHPLTAIIHTAGVLDDATTTNLTPHQLHTVLQPKIDTAWHLHHLTTTHPLTHFILFSSAAGTLGTPGQANYAAANTYLDALAHHRHTQGQPATSLAWGLWTHTSKMTNKLTEVDRERLQRQGFRPMAAETALELFDAALTSTEPVLVTAEWDLPALHANAAAGALPPILSGLVRTRARRTAAEPASGGATLAERLRTLPEKEQEGALRDVVSRQIATVLGLPEASGVDPDRTFHELGFDSLTGLELRNRLGSATGLRLPATLVFDHPTAAALARYLRGELLPATTDVVPSAPAAPTTVDGDPIVIVGMACRYPGDVRSPEDLWRMTVEGVDAVSPFPEDRGWDIERLFDPDPDAPGKSYVREGGFLTDAAEFDAAFFGISPREALAMDPQQRLLLETSWETFENAGIDPESLRGSRTGVFTGVMYDDYGSRFLHHQPAGFDGQLVTGSAGSVASGRVSYTYGLEGPAVTIDTACSSSLVALHLAAQALRNGECDLALAGGVTVMATPASFVEFSRQRGLAPDARVKSFAAAADGTSWSEGVGLLLVERLSDAQRHGHRILAVVRATAVNQDGASNGLTAPNGPSQERLIRRALAEARLTPADVDAVEAHGTGTKLGDPIEAQALLATYGQNRNQPLWLGSIKSNIGHTQAAAGAAGIIKMIQAIQHGVLPKTLHVDAPTPHVDWTTGNVALLTDTQPWPDQGRPRRAAVSSFGISGTNAHIILEQAPPATEPEQSTPTDQPVTWMLSAKTPTALRTHARQLLHHLTTHPDLSAPDVAATLTTRALLPHRAAMVGVSREELTDALTALAGGTPHHRLIEGTPLTGKTVFVFPGQGSQYPHMGLDLYTTNPAFAEHLHACDAALRPHTGWSLLDVLHQEPHAPDLDRVDVIQPTLFALMTALARTWQHHGIHPDAVIGHSQGEIAAAHIAGALTLDDAAKIIAIRSKALRTLTGTGAMAAIPLPPHHITPHQHHHPDLHIAAHNSPHHTIISANPDTIDTLITHYQQQGINARKLPVTYASHHPHTEQLRDHLLTTLADITPTTPTIPFHSTTHPHTTPTLNNHYWYDNLRQPVQLHTTITHLLNTGHTHYIETSPHPVLTTPIQHTIDTTTTKATTIPTLHRNHPAPTQHAHALAHAHTTGLTPHQPTPTPHTTPHLPTYPFQHHHYWLHPTPDTAGFGRAATGHPLLGGALDLPGSDATLLTGQVSVNAQPWLADHAVFGTVLLPATGLLDMALRAGAEVGCARAEDLVLDQPLLLPANRAVDVQIQVNAPDDTGRRAFTIHSRHDEDWVRNATGLLSPEAAAVPGPLAVPATAAALPVTDLYPRLAEQGYDYGPAFQGLRGAWRNGDALYAEVELAGDLHETGFGIHPALLDAVLHVRLLAGLGEDSAGAPGDLRLPFSWSGISLHASGARTLRARVTPVDDSTIAVAVSDLEGRPVLTVDAMATRPVDAGKLMGHGAAMLAVRWAEQPRAEADVAAVAPAVVLGEAGDLAEALSLPAVAGVDELARTTGGDVPGWAVVSFGSAEGDDPVPSAHGLVERARVLVRRWLETDRLAETRLIFLTRGAVSTGQDDPVTDLPGAAVWGFVRSAQTEHPDRFVLVDHDDARPSREDLDAAATGEPQLALRDGHRLTPRLAPGTSTGSGTALDPDGTVLITGGTGTLGAHIARRLITHHGARRLLLVSRRGLDAPGAKQLRQELTGLGAEIDIAACDVTDRAGLVATLGTVPAGHPLTAVVHTAGVLADATVTQLTEEQLGTVLAAKVDAAWHLHELTTGLDLAAFVLFSSAAATVGAPGQANYAAANGFLDALAHHRRTRGLPAASLGWGLWTDTSELTSGLAAADLDRLRTSGFQPMSTQEALALFDAALHDTGHAHLVLAPVDRAALRRRAVQGDLPPLFRELVPGAPPRAAADGAYDWRNRFAAAPAHERDTLLLDLVRTHAAAALRHEAPGEIDPDGALKDLGFDSLIAVEFRNRLGAAIGLRLPATLAFNYPSLRALTGYLGERMSESEPDRAEPQKPADATVHDELDRIEQALRTSPEEAREEITARLRRLLAAHGGTGPHAQIASATDDEIFDLIDNQLGTA</sequence>
<feature type="active site" description="Proton donor; for dehydratase activity" evidence="6">
    <location>
        <position position="2106"/>
    </location>
</feature>
<dbReference type="FunFam" id="1.10.1200.10:FF:000007">
    <property type="entry name" value="Probable polyketide synthase pks17"/>
    <property type="match status" value="2"/>
</dbReference>
<evidence type="ECO:0000256" key="2">
    <source>
        <dbReference type="ARBA" id="ARBA00022553"/>
    </source>
</evidence>
<dbReference type="PROSITE" id="PS52019">
    <property type="entry name" value="PKS_MFAS_DH"/>
    <property type="match status" value="3"/>
</dbReference>
<dbReference type="InterPro" id="IPR001227">
    <property type="entry name" value="Ac_transferase_dom_sf"/>
</dbReference>
<feature type="domain" description="Ketosynthase family 3 (KS3)" evidence="9">
    <location>
        <begin position="2779"/>
        <end position="3204"/>
    </location>
</feature>
<evidence type="ECO:0000256" key="6">
    <source>
        <dbReference type="PROSITE-ProRule" id="PRU01363"/>
    </source>
</evidence>
<dbReference type="Pfam" id="PF22953">
    <property type="entry name" value="SpnB_Rossmann"/>
    <property type="match status" value="3"/>
</dbReference>
<evidence type="ECO:0000256" key="5">
    <source>
        <dbReference type="ARBA" id="ARBA00023315"/>
    </source>
</evidence>
<dbReference type="PROSITE" id="PS00606">
    <property type="entry name" value="KS3_1"/>
    <property type="match status" value="3"/>
</dbReference>
<dbReference type="InterPro" id="IPR006162">
    <property type="entry name" value="Ppantetheine_attach_site"/>
</dbReference>
<accession>B5L6K8</accession>
<evidence type="ECO:0000259" key="9">
    <source>
        <dbReference type="PROSITE" id="PS52004"/>
    </source>
</evidence>
<keyword evidence="2" id="KW-0597">Phosphoprotein</keyword>
<dbReference type="InterPro" id="IPR036291">
    <property type="entry name" value="NAD(P)-bd_dom_sf"/>
</dbReference>
<dbReference type="SUPFAM" id="SSF47336">
    <property type="entry name" value="ACP-like"/>
    <property type="match status" value="4"/>
</dbReference>
<dbReference type="InterPro" id="IPR014043">
    <property type="entry name" value="Acyl_transferase_dom"/>
</dbReference>
<evidence type="ECO:0000256" key="4">
    <source>
        <dbReference type="ARBA" id="ARBA00023268"/>
    </source>
</evidence>
<dbReference type="PROSITE" id="PS50075">
    <property type="entry name" value="CARRIER"/>
    <property type="match status" value="4"/>
</dbReference>
<evidence type="ECO:0000259" key="8">
    <source>
        <dbReference type="PROSITE" id="PS50075"/>
    </source>
</evidence>
<dbReference type="CDD" id="cd00833">
    <property type="entry name" value="PKS"/>
    <property type="match status" value="4"/>
</dbReference>
<dbReference type="SMART" id="SM00823">
    <property type="entry name" value="PKS_PP"/>
    <property type="match status" value="4"/>
</dbReference>
<feature type="region of interest" description="N-terminal hotdog fold" evidence="6">
    <location>
        <begin position="5404"/>
        <end position="5524"/>
    </location>
</feature>
<feature type="region of interest" description="C-terminal hotdog fold" evidence="6">
    <location>
        <begin position="3805"/>
        <end position="3943"/>
    </location>
</feature>
<dbReference type="Pfam" id="PF21089">
    <property type="entry name" value="PKS_DH_N"/>
    <property type="match status" value="3"/>
</dbReference>
<dbReference type="GO" id="GO:0004315">
    <property type="term" value="F:3-oxoacyl-[acyl-carrier-protein] synthase activity"/>
    <property type="evidence" value="ECO:0007669"/>
    <property type="project" value="InterPro"/>
</dbReference>
<dbReference type="SUPFAM" id="SSF55048">
    <property type="entry name" value="Probable ACP-binding domain of malonyl-CoA ACP transacylase"/>
    <property type="match status" value="4"/>
</dbReference>
<feature type="compositionally biased region" description="Low complexity" evidence="7">
    <location>
        <begin position="893"/>
        <end position="919"/>
    </location>
</feature>
<feature type="active site" description="Proton acceptor; for dehydratase activity" evidence="6">
    <location>
        <position position="1942"/>
    </location>
</feature>
<dbReference type="EMBL" id="EU443633">
    <property type="protein sequence ID" value="ACB37740.1"/>
    <property type="molecule type" value="Genomic_DNA"/>
</dbReference>
<dbReference type="InterPro" id="IPR036736">
    <property type="entry name" value="ACP-like_sf"/>
</dbReference>
<dbReference type="Pfam" id="PF00109">
    <property type="entry name" value="ketoacyl-synt"/>
    <property type="match status" value="4"/>
</dbReference>
<keyword evidence="3" id="KW-0808">Transferase</keyword>
<feature type="domain" description="Ketosynthase family 3 (KS3)" evidence="9">
    <location>
        <begin position="4520"/>
        <end position="4945"/>
    </location>
</feature>
<dbReference type="InterPro" id="IPR032821">
    <property type="entry name" value="PKS_assoc"/>
</dbReference>
<dbReference type="InterPro" id="IPR016036">
    <property type="entry name" value="Malonyl_transacylase_ACP-bd"/>
</dbReference>
<feature type="active site" description="Proton donor; for dehydratase activity" evidence="6">
    <location>
        <position position="5593"/>
    </location>
</feature>
<dbReference type="Pfam" id="PF14765">
    <property type="entry name" value="PS-DH"/>
    <property type="match status" value="3"/>
</dbReference>
<dbReference type="FunFam" id="3.40.366.10:FF:000002">
    <property type="entry name" value="Probable polyketide synthase 2"/>
    <property type="match status" value="2"/>
</dbReference>
<feature type="domain" description="Carrier" evidence="8">
    <location>
        <begin position="925"/>
        <end position="1000"/>
    </location>
</feature>
<dbReference type="InterPro" id="IPR018201">
    <property type="entry name" value="Ketoacyl_synth_AS"/>
</dbReference>
<feature type="region of interest" description="Disordered" evidence="7">
    <location>
        <begin position="6226"/>
        <end position="6246"/>
    </location>
</feature>
<feature type="domain" description="Carrier" evidence="8">
    <location>
        <begin position="4425"/>
        <end position="4500"/>
    </location>
</feature>
<dbReference type="InterPro" id="IPR049551">
    <property type="entry name" value="PKS_DH_C"/>
</dbReference>
<dbReference type="Pfam" id="PF00550">
    <property type="entry name" value="PP-binding"/>
    <property type="match status" value="4"/>
</dbReference>
<dbReference type="SMART" id="SM01294">
    <property type="entry name" value="PKS_PP_betabranch"/>
    <property type="match status" value="3"/>
</dbReference>
<proteinExistence type="predicted"/>
<dbReference type="InterPro" id="IPR013968">
    <property type="entry name" value="PKS_KR"/>
</dbReference>
<dbReference type="InterPro" id="IPR057326">
    <property type="entry name" value="KR_dom"/>
</dbReference>
<feature type="domain" description="Ketosynthase family 3 (KS3)" evidence="9">
    <location>
        <begin position="16"/>
        <end position="432"/>
    </location>
</feature>
<feature type="active site" description="Proton acceptor; for dehydratase activity" evidence="6">
    <location>
        <position position="3696"/>
    </location>
</feature>
<dbReference type="GO" id="GO:0004312">
    <property type="term" value="F:fatty acid synthase activity"/>
    <property type="evidence" value="ECO:0007669"/>
    <property type="project" value="TreeGrafter"/>
</dbReference>
<feature type="region of interest" description="N-terminal hotdog fold" evidence="6">
    <location>
        <begin position="3664"/>
        <end position="3789"/>
    </location>
</feature>
<feature type="domain" description="PKS/mFAS DH" evidence="10">
    <location>
        <begin position="3664"/>
        <end position="3943"/>
    </location>
</feature>
<name>B5L6K8_MICCH</name>
<dbReference type="Gene3D" id="3.40.366.10">
    <property type="entry name" value="Malonyl-Coenzyme A Acyl Carrier Protein, domain 2"/>
    <property type="match status" value="4"/>
</dbReference>
<dbReference type="PROSITE" id="PS00012">
    <property type="entry name" value="PHOSPHOPANTETHEINE"/>
    <property type="match status" value="1"/>
</dbReference>
<evidence type="ECO:0000259" key="10">
    <source>
        <dbReference type="PROSITE" id="PS52019"/>
    </source>
</evidence>
<feature type="region of interest" description="Disordered" evidence="7">
    <location>
        <begin position="880"/>
        <end position="919"/>
    </location>
</feature>
<feature type="region of interest" description="C-terminal hotdog fold" evidence="6">
    <location>
        <begin position="2045"/>
        <end position="2190"/>
    </location>
</feature>
<dbReference type="SMART" id="SM00827">
    <property type="entry name" value="PKS_AT"/>
    <property type="match status" value="4"/>
</dbReference>
<dbReference type="Pfam" id="PF16197">
    <property type="entry name" value="KAsynt_C_assoc"/>
    <property type="match status" value="4"/>
</dbReference>
<evidence type="ECO:0000256" key="7">
    <source>
        <dbReference type="SAM" id="MobiDB-lite"/>
    </source>
</evidence>
<feature type="domain" description="Carrier" evidence="8">
    <location>
        <begin position="2687"/>
        <end position="2762"/>
    </location>
</feature>
<dbReference type="Pfam" id="PF02801">
    <property type="entry name" value="Ketoacyl-synt_C"/>
    <property type="match status" value="4"/>
</dbReference>
<keyword evidence="4" id="KW-0511">Multifunctional enzyme</keyword>
<dbReference type="Gene3D" id="3.10.129.110">
    <property type="entry name" value="Polyketide synthase dehydratase"/>
    <property type="match status" value="3"/>
</dbReference>
<dbReference type="Pfam" id="PF08659">
    <property type="entry name" value="KR"/>
    <property type="match status" value="3"/>
</dbReference>
<feature type="region of interest" description="C-terminal hotdog fold" evidence="6">
    <location>
        <begin position="5534"/>
        <end position="5675"/>
    </location>
</feature>
<dbReference type="InterPro" id="IPR009081">
    <property type="entry name" value="PP-bd_ACP"/>
</dbReference>
<dbReference type="InterPro" id="IPR049900">
    <property type="entry name" value="PKS_mFAS_DH"/>
</dbReference>
<dbReference type="InterPro" id="IPR050091">
    <property type="entry name" value="PKS_NRPS_Biosynth_Enz"/>
</dbReference>
<dbReference type="InterPro" id="IPR016035">
    <property type="entry name" value="Acyl_Trfase/lysoPLipase"/>
</dbReference>
<dbReference type="InterPro" id="IPR020807">
    <property type="entry name" value="PKS_DH"/>
</dbReference>
<dbReference type="InterPro" id="IPR020806">
    <property type="entry name" value="PKS_PP-bd"/>
</dbReference>
<evidence type="ECO:0000313" key="11">
    <source>
        <dbReference type="EMBL" id="ACB37740.1"/>
    </source>
</evidence>
<dbReference type="PROSITE" id="PS52004">
    <property type="entry name" value="KS3_2"/>
    <property type="match status" value="4"/>
</dbReference>
<feature type="domain" description="Ketosynthase family 3 (KS3)" evidence="9">
    <location>
        <begin position="1021"/>
        <end position="1445"/>
    </location>
</feature>